<protein>
    <recommendedName>
        <fullName evidence="3">Tc1-like transposase DDE domain-containing protein</fullName>
    </recommendedName>
</protein>
<organism evidence="1 2">
    <name type="scientific">Thelohanellus kitauei</name>
    <name type="common">Myxosporean</name>
    <dbReference type="NCBI Taxonomy" id="669202"/>
    <lineage>
        <taxon>Eukaryota</taxon>
        <taxon>Metazoa</taxon>
        <taxon>Cnidaria</taxon>
        <taxon>Myxozoa</taxon>
        <taxon>Myxosporea</taxon>
        <taxon>Bivalvulida</taxon>
        <taxon>Platysporina</taxon>
        <taxon>Myxobolidae</taxon>
        <taxon>Thelohanellus</taxon>
    </lineage>
</organism>
<name>A0A0C2MP27_THEKT</name>
<dbReference type="EMBL" id="JWZT01004669">
    <property type="protein sequence ID" value="KII63411.1"/>
    <property type="molecule type" value="Genomic_DNA"/>
</dbReference>
<keyword evidence="2" id="KW-1185">Reference proteome</keyword>
<gene>
    <name evidence="1" type="ORF">RF11_02220</name>
</gene>
<evidence type="ECO:0000313" key="1">
    <source>
        <dbReference type="EMBL" id="KII63411.1"/>
    </source>
</evidence>
<accession>A0A0C2MP27</accession>
<comment type="caution">
    <text evidence="1">The sequence shown here is derived from an EMBL/GenBank/DDBJ whole genome shotgun (WGS) entry which is preliminary data.</text>
</comment>
<dbReference type="Gene3D" id="3.30.420.10">
    <property type="entry name" value="Ribonuclease H-like superfamily/Ribonuclease H"/>
    <property type="match status" value="1"/>
</dbReference>
<evidence type="ECO:0008006" key="3">
    <source>
        <dbReference type="Google" id="ProtNLM"/>
    </source>
</evidence>
<evidence type="ECO:0000313" key="2">
    <source>
        <dbReference type="Proteomes" id="UP000031668"/>
    </source>
</evidence>
<reference evidence="1 2" key="1">
    <citation type="journal article" date="2014" name="Genome Biol. Evol.">
        <title>The genome of the myxosporean Thelohanellus kitauei shows adaptations to nutrient acquisition within its fish host.</title>
        <authorList>
            <person name="Yang Y."/>
            <person name="Xiong J."/>
            <person name="Zhou Z."/>
            <person name="Huo F."/>
            <person name="Miao W."/>
            <person name="Ran C."/>
            <person name="Liu Y."/>
            <person name="Zhang J."/>
            <person name="Feng J."/>
            <person name="Wang M."/>
            <person name="Wang M."/>
            <person name="Wang L."/>
            <person name="Yao B."/>
        </authorList>
    </citation>
    <scope>NUCLEOTIDE SEQUENCE [LARGE SCALE GENOMIC DNA]</scope>
    <source>
        <strain evidence="1">Wuqing</strain>
    </source>
</reference>
<sequence>MNQVKRIIGNGEESMFILDNDYIERTIQQIYFLLPYSAFLNHCEEVFSRLKSRIRRDSSSRGTDDLLQRIRDSCTSVTQKNLSNYIRHSESLFDDFLRRYY</sequence>
<dbReference type="InterPro" id="IPR036397">
    <property type="entry name" value="RNaseH_sf"/>
</dbReference>
<dbReference type="Proteomes" id="UP000031668">
    <property type="component" value="Unassembled WGS sequence"/>
</dbReference>
<dbReference type="AlphaFoldDB" id="A0A0C2MP27"/>
<proteinExistence type="predicted"/>
<dbReference type="GO" id="GO:0003676">
    <property type="term" value="F:nucleic acid binding"/>
    <property type="evidence" value="ECO:0007669"/>
    <property type="project" value="InterPro"/>
</dbReference>